<dbReference type="PANTHER" id="PTHR40980">
    <property type="entry name" value="PLUG DOMAIN-CONTAINING PROTEIN"/>
    <property type="match status" value="1"/>
</dbReference>
<dbReference type="InterPro" id="IPR037066">
    <property type="entry name" value="Plug_dom_sf"/>
</dbReference>
<evidence type="ECO:0000313" key="8">
    <source>
        <dbReference type="Proteomes" id="UP000522313"/>
    </source>
</evidence>
<dbReference type="RefSeq" id="WP_260396573.1">
    <property type="nucleotide sequence ID" value="NZ_JACHBT010000010.1"/>
</dbReference>
<evidence type="ECO:0000256" key="1">
    <source>
        <dbReference type="ARBA" id="ARBA00004442"/>
    </source>
</evidence>
<reference evidence="7 8" key="2">
    <citation type="submission" date="2020-08" db="EMBL/GenBank/DDBJ databases">
        <authorList>
            <person name="Partida-Martinez L."/>
            <person name="Huntemann M."/>
            <person name="Clum A."/>
            <person name="Wang J."/>
            <person name="Palaniappan K."/>
            <person name="Ritter S."/>
            <person name="Chen I.-M."/>
            <person name="Stamatis D."/>
            <person name="Reddy T."/>
            <person name="O'Malley R."/>
            <person name="Daum C."/>
            <person name="Shapiro N."/>
            <person name="Ivanova N."/>
            <person name="Kyrpides N."/>
            <person name="Woyke T."/>
        </authorList>
    </citation>
    <scope>NUCLEOTIDE SEQUENCE [LARGE SCALE GENOMIC DNA]</scope>
    <source>
        <strain evidence="7 8">AS3.13</strain>
    </source>
</reference>
<feature type="compositionally biased region" description="Low complexity" evidence="4">
    <location>
        <begin position="47"/>
        <end position="69"/>
    </location>
</feature>
<dbReference type="GO" id="GO:0009279">
    <property type="term" value="C:cell outer membrane"/>
    <property type="evidence" value="ECO:0007669"/>
    <property type="project" value="UniProtKB-SubCell"/>
</dbReference>
<evidence type="ECO:0000259" key="6">
    <source>
        <dbReference type="Pfam" id="PF07715"/>
    </source>
</evidence>
<evidence type="ECO:0000256" key="3">
    <source>
        <dbReference type="ARBA" id="ARBA00023237"/>
    </source>
</evidence>
<evidence type="ECO:0000256" key="4">
    <source>
        <dbReference type="SAM" id="MobiDB-lite"/>
    </source>
</evidence>
<organism evidence="7 8">
    <name type="scientific">Sphingomonas endophytica</name>
    <dbReference type="NCBI Taxonomy" id="869719"/>
    <lineage>
        <taxon>Bacteria</taxon>
        <taxon>Pseudomonadati</taxon>
        <taxon>Pseudomonadota</taxon>
        <taxon>Alphaproteobacteria</taxon>
        <taxon>Sphingomonadales</taxon>
        <taxon>Sphingomonadaceae</taxon>
        <taxon>Sphingomonas</taxon>
    </lineage>
</organism>
<name>A0A7X0MNE7_9SPHN</name>
<dbReference type="Pfam" id="PF07715">
    <property type="entry name" value="Plug"/>
    <property type="match status" value="1"/>
</dbReference>
<feature type="region of interest" description="Disordered" evidence="4">
    <location>
        <begin position="32"/>
        <end position="72"/>
    </location>
</feature>
<dbReference type="InterPro" id="IPR036942">
    <property type="entry name" value="Beta-barrel_TonB_sf"/>
</dbReference>
<dbReference type="Proteomes" id="UP000522313">
    <property type="component" value="Unassembled WGS sequence"/>
</dbReference>
<accession>A0A7X0MNE7</accession>
<reference evidence="7 8" key="1">
    <citation type="submission" date="2020-08" db="EMBL/GenBank/DDBJ databases">
        <title>The Agave Microbiome: Exploring the role of microbial communities in plant adaptations to desert environments.</title>
        <authorList>
            <person name="Partida-Martinez L.P."/>
        </authorList>
    </citation>
    <scope>NUCLEOTIDE SEQUENCE [LARGE SCALE GENOMIC DNA]</scope>
    <source>
        <strain evidence="7 8">AS3.13</strain>
    </source>
</reference>
<comment type="caution">
    <text evidence="7">The sequence shown here is derived from an EMBL/GenBank/DDBJ whole genome shotgun (WGS) entry which is preliminary data.</text>
</comment>
<comment type="subcellular location">
    <subcellularLocation>
        <location evidence="1">Cell outer membrane</location>
    </subcellularLocation>
</comment>
<dbReference type="Gene3D" id="2.170.130.10">
    <property type="entry name" value="TonB-dependent receptor, plug domain"/>
    <property type="match status" value="1"/>
</dbReference>
<protein>
    <submittedName>
        <fullName evidence="7">Iron complex outermembrane receptor protein</fullName>
    </submittedName>
</protein>
<feature type="chain" id="PRO_5031295534" evidence="5">
    <location>
        <begin position="30"/>
        <end position="970"/>
    </location>
</feature>
<dbReference type="PANTHER" id="PTHR40980:SF3">
    <property type="entry name" value="TONB-DEPENDENT RECEPTOR-LIKE BETA-BARREL DOMAIN-CONTAINING PROTEIN"/>
    <property type="match status" value="1"/>
</dbReference>
<sequence length="970" mass="104352">MYRPSLMPAARRWAGVSALALLVATPALAQEATPQADAPTGNPTAKVTATQPAPAADPTPDANVNPDPTATGADEIVVTGIRASLAKSADIKRRSTLIVDSVSAEDVGKLPDVSIADSLARLPGVTAQRVEGRDQSLSIRGLGPDFSTTLLNGREQVTVGDNRGVEFDQYPSEFFSNVNVYKSADASLIAAGVSGTVDLRMLRPLDQKDRLFIVSARGQLNGIGKRNPDGERWGYRATATYVDKFANDTLGIALGVAAQESPTNYDRYEAWGYPNLNNLSQNCTGDAAGPCVLGGAKPYVQSNMLKRYGGVGTIEWAPSDAFHSTFDALYTHFTETQKLRGIEFPLAYNVAPTAGTVTVTDGFVDKATFSPQYTVQRNDLNDRKSDMFSLGWNNNVRLNDAIQLNVDAAWSRATRQDELIETYSGTGYAGSGQRDTITITRQNNGTYQIVPTLDYADTNVIRITDPGGWGYNGTNAVVQAGFQNRPKFSDDLKSLRANLTGDFQGALGVIKGWEVGGNYTQREKKARFTSYFYCPPGGGTNCTVASGTTTSIAVPSDVVLDEQVSLAFLGVPRMLTLDPRGVLGLLTPVFDNRPESLAKVWGVKEKVTTGYAKLVIDGEAGGKAVKGSIGVQVVHTDQSSDGRIAGLNGGVVALSDVSGGDKYTNVLPSATFSVELIPNGFIKMGASQTMVRPRLDQERISQNVAINPGNVGAGSDPLRSPFSSDGGNAELRPYKSTNIDLSLEKYFRAGGYVALSGYFKHLTDYVDPNNNVLYDFSPLLSSLTPAQQAIVQAQNAQFGLFKNPANSGRGEIMGAEATASLPLRMFTTALDGFGLFGSGSYTHSAVRYDSAPATVQTVPGLSKWVLNGTAYFEKNGFQARATYRYRSSFLAEVRGLSATPELNTAKGETILDAQIGYEFQSGALQGLTILAQAKNLTDQEFFQYTNNDPRQVRRYQRYGTDYYLGLTYRF</sequence>
<dbReference type="CDD" id="cd01347">
    <property type="entry name" value="ligand_gated_channel"/>
    <property type="match status" value="1"/>
</dbReference>
<proteinExistence type="predicted"/>
<keyword evidence="7" id="KW-0675">Receptor</keyword>
<dbReference type="InterPro" id="IPR012910">
    <property type="entry name" value="Plug_dom"/>
</dbReference>
<dbReference type="EMBL" id="JACHBT010000010">
    <property type="protein sequence ID" value="MBB6505066.1"/>
    <property type="molecule type" value="Genomic_DNA"/>
</dbReference>
<dbReference type="InterPro" id="IPR010104">
    <property type="entry name" value="TonB_rcpt_bac"/>
</dbReference>
<dbReference type="Gene3D" id="2.40.170.20">
    <property type="entry name" value="TonB-dependent receptor, beta-barrel domain"/>
    <property type="match status" value="1"/>
</dbReference>
<keyword evidence="2" id="KW-0472">Membrane</keyword>
<evidence type="ECO:0000256" key="5">
    <source>
        <dbReference type="SAM" id="SignalP"/>
    </source>
</evidence>
<dbReference type="NCBIfam" id="TIGR01782">
    <property type="entry name" value="TonB-Xanth-Caul"/>
    <property type="match status" value="1"/>
</dbReference>
<evidence type="ECO:0000256" key="2">
    <source>
        <dbReference type="ARBA" id="ARBA00023136"/>
    </source>
</evidence>
<feature type="domain" description="TonB-dependent receptor plug" evidence="6">
    <location>
        <begin position="93"/>
        <end position="194"/>
    </location>
</feature>
<keyword evidence="5" id="KW-0732">Signal</keyword>
<feature type="signal peptide" evidence="5">
    <location>
        <begin position="1"/>
        <end position="29"/>
    </location>
</feature>
<keyword evidence="3" id="KW-0998">Cell outer membrane</keyword>
<gene>
    <name evidence="7" type="ORF">F4693_002053</name>
</gene>
<dbReference type="AlphaFoldDB" id="A0A7X0MNE7"/>
<dbReference type="SUPFAM" id="SSF56935">
    <property type="entry name" value="Porins"/>
    <property type="match status" value="1"/>
</dbReference>
<evidence type="ECO:0000313" key="7">
    <source>
        <dbReference type="EMBL" id="MBB6505066.1"/>
    </source>
</evidence>